<protein>
    <submittedName>
        <fullName evidence="2">Uncharacterized protein</fullName>
    </submittedName>
</protein>
<keyword evidence="1" id="KW-0812">Transmembrane</keyword>
<keyword evidence="1" id="KW-0472">Membrane</keyword>
<dbReference type="OrthoDB" id="9965859at2"/>
<reference evidence="2 3" key="1">
    <citation type="submission" date="2019-04" db="EMBL/GenBank/DDBJ databases">
        <title>Lampropedia sp YIM MLB12 draf genome.</title>
        <authorList>
            <person name="Wang Y.-X."/>
        </authorList>
    </citation>
    <scope>NUCLEOTIDE SEQUENCE [LARGE SCALE GENOMIC DNA]</scope>
    <source>
        <strain evidence="2 3">YIM MLB12</strain>
    </source>
</reference>
<sequence length="110" mass="11719">MTKIVAAIAGLFLVAIDIWIYLSRTQDMAAINGARLVAAMAFQAVGVTGITALVQPNHAPLRRFLLDTNPTFPWAMALGGVVFGIGLAVGALHYGDCSRWDFKRGVLCTA</sequence>
<evidence type="ECO:0000256" key="1">
    <source>
        <dbReference type="SAM" id="Phobius"/>
    </source>
</evidence>
<gene>
    <name evidence="2" type="ORF">E8K88_11325</name>
</gene>
<feature type="transmembrane region" description="Helical" evidence="1">
    <location>
        <begin position="74"/>
        <end position="94"/>
    </location>
</feature>
<evidence type="ECO:0000313" key="2">
    <source>
        <dbReference type="EMBL" id="THJ32568.1"/>
    </source>
</evidence>
<feature type="transmembrane region" description="Helical" evidence="1">
    <location>
        <begin position="34"/>
        <end position="54"/>
    </location>
</feature>
<comment type="caution">
    <text evidence="2">The sequence shown here is derived from an EMBL/GenBank/DDBJ whole genome shotgun (WGS) entry which is preliminary data.</text>
</comment>
<keyword evidence="3" id="KW-1185">Reference proteome</keyword>
<keyword evidence="1" id="KW-1133">Transmembrane helix</keyword>
<dbReference type="EMBL" id="SSWX01000014">
    <property type="protein sequence ID" value="THJ32568.1"/>
    <property type="molecule type" value="Genomic_DNA"/>
</dbReference>
<dbReference type="AlphaFoldDB" id="A0A4S5BRT3"/>
<accession>A0A4S5BRT3</accession>
<evidence type="ECO:0000313" key="3">
    <source>
        <dbReference type="Proteomes" id="UP000306236"/>
    </source>
</evidence>
<name>A0A4S5BRT3_9BURK</name>
<feature type="transmembrane region" description="Helical" evidence="1">
    <location>
        <begin position="6"/>
        <end position="22"/>
    </location>
</feature>
<dbReference type="Proteomes" id="UP000306236">
    <property type="component" value="Unassembled WGS sequence"/>
</dbReference>
<proteinExistence type="predicted"/>
<dbReference type="RefSeq" id="WP_136406784.1">
    <property type="nucleotide sequence ID" value="NZ_SSWX01000014.1"/>
</dbReference>
<organism evidence="2 3">
    <name type="scientific">Lampropedia aestuarii</name>
    <dbReference type="NCBI Taxonomy" id="2562762"/>
    <lineage>
        <taxon>Bacteria</taxon>
        <taxon>Pseudomonadati</taxon>
        <taxon>Pseudomonadota</taxon>
        <taxon>Betaproteobacteria</taxon>
        <taxon>Burkholderiales</taxon>
        <taxon>Comamonadaceae</taxon>
        <taxon>Lampropedia</taxon>
    </lineage>
</organism>